<dbReference type="AlphaFoldDB" id="A0A8H5ISP8"/>
<keyword evidence="2" id="KW-1185">Reference proteome</keyword>
<protein>
    <submittedName>
        <fullName evidence="1">Uncharacterized protein</fullName>
    </submittedName>
</protein>
<sequence>MDDKNIDTKLWQAAIVGIREHLRTINSWSTFTATQYSSSTHKKVLYAQEMADQLGHEYGGSLRQLKQTKENGISTTRDYLNVGKPIEEAKDGSLVNVHTPDKYLSEAVEVYLQGSKKQRRTARHPAEADKVEVKRMYKDFLTSLFHELSTKRFTPALLGGKSFKEAKVLFLSSEPAEAVTNNSTSVRSRPSRMVIGHFLAGRIAQASWWQMWEGRSIIPARTQPEIMHQGVSRKMKRLLDKYDLGSEEYKEIANLKCFKIPINKDQHFEKAKQWPIWKLAIENALASAGWNLDFGLPRDPDTKRWLTVASAQSAQTNSVNFQWCLPLKISFLPGSEFKRLVNHICLGSQVFLSAVKNIDMR</sequence>
<dbReference type="EMBL" id="JAAOAM010000168">
    <property type="protein sequence ID" value="KAF5542249.1"/>
    <property type="molecule type" value="Genomic_DNA"/>
</dbReference>
<gene>
    <name evidence="1" type="ORF">FMEXI_7584</name>
</gene>
<dbReference type="Proteomes" id="UP000522262">
    <property type="component" value="Unassembled WGS sequence"/>
</dbReference>
<name>A0A8H5ISP8_9HYPO</name>
<comment type="caution">
    <text evidence="1">The sequence shown here is derived from an EMBL/GenBank/DDBJ whole genome shotgun (WGS) entry which is preliminary data.</text>
</comment>
<evidence type="ECO:0000313" key="2">
    <source>
        <dbReference type="Proteomes" id="UP000522262"/>
    </source>
</evidence>
<evidence type="ECO:0000313" key="1">
    <source>
        <dbReference type="EMBL" id="KAF5542249.1"/>
    </source>
</evidence>
<accession>A0A8H5ISP8</accession>
<reference evidence="1 2" key="1">
    <citation type="submission" date="2020-05" db="EMBL/GenBank/DDBJ databases">
        <title>Identification and distribution of gene clusters putatively required for synthesis of sphingolipid metabolism inhibitors in phylogenetically diverse species of the filamentous fungus Fusarium.</title>
        <authorList>
            <person name="Kim H.-S."/>
            <person name="Busman M."/>
            <person name="Brown D.W."/>
            <person name="Divon H."/>
            <person name="Uhlig S."/>
            <person name="Proctor R.H."/>
        </authorList>
    </citation>
    <scope>NUCLEOTIDE SEQUENCE [LARGE SCALE GENOMIC DNA]</scope>
    <source>
        <strain evidence="1 2">NRRL 53147</strain>
    </source>
</reference>
<organism evidence="1 2">
    <name type="scientific">Fusarium mexicanum</name>
    <dbReference type="NCBI Taxonomy" id="751941"/>
    <lineage>
        <taxon>Eukaryota</taxon>
        <taxon>Fungi</taxon>
        <taxon>Dikarya</taxon>
        <taxon>Ascomycota</taxon>
        <taxon>Pezizomycotina</taxon>
        <taxon>Sordariomycetes</taxon>
        <taxon>Hypocreomycetidae</taxon>
        <taxon>Hypocreales</taxon>
        <taxon>Nectriaceae</taxon>
        <taxon>Fusarium</taxon>
        <taxon>Fusarium fujikuroi species complex</taxon>
    </lineage>
</organism>
<proteinExistence type="predicted"/>